<feature type="region of interest" description="Disordered" evidence="1">
    <location>
        <begin position="128"/>
        <end position="164"/>
    </location>
</feature>
<keyword evidence="3" id="KW-1185">Reference proteome</keyword>
<proteinExistence type="predicted"/>
<feature type="compositionally biased region" description="Basic and acidic residues" evidence="1">
    <location>
        <begin position="152"/>
        <end position="164"/>
    </location>
</feature>
<feature type="region of interest" description="Disordered" evidence="1">
    <location>
        <begin position="410"/>
        <end position="430"/>
    </location>
</feature>
<dbReference type="OrthoDB" id="417536at2759"/>
<accession>A0A812V7P9</accession>
<evidence type="ECO:0000313" key="3">
    <source>
        <dbReference type="Proteomes" id="UP000604046"/>
    </source>
</evidence>
<name>A0A812V7P9_9DINO</name>
<organism evidence="2 3">
    <name type="scientific">Symbiodinium natans</name>
    <dbReference type="NCBI Taxonomy" id="878477"/>
    <lineage>
        <taxon>Eukaryota</taxon>
        <taxon>Sar</taxon>
        <taxon>Alveolata</taxon>
        <taxon>Dinophyceae</taxon>
        <taxon>Suessiales</taxon>
        <taxon>Symbiodiniaceae</taxon>
        <taxon>Symbiodinium</taxon>
    </lineage>
</organism>
<comment type="caution">
    <text evidence="2">The sequence shown here is derived from an EMBL/GenBank/DDBJ whole genome shotgun (WGS) entry which is preliminary data.</text>
</comment>
<dbReference type="EMBL" id="CAJNDS010002850">
    <property type="protein sequence ID" value="CAE7619000.1"/>
    <property type="molecule type" value="Genomic_DNA"/>
</dbReference>
<evidence type="ECO:0000256" key="1">
    <source>
        <dbReference type="SAM" id="MobiDB-lite"/>
    </source>
</evidence>
<dbReference type="Proteomes" id="UP000604046">
    <property type="component" value="Unassembled WGS sequence"/>
</dbReference>
<dbReference type="AlphaFoldDB" id="A0A812V7P9"/>
<protein>
    <submittedName>
        <fullName evidence="2">Uncharacterized protein</fullName>
    </submittedName>
</protein>
<reference evidence="2" key="1">
    <citation type="submission" date="2021-02" db="EMBL/GenBank/DDBJ databases">
        <authorList>
            <person name="Dougan E. K."/>
            <person name="Rhodes N."/>
            <person name="Thang M."/>
            <person name="Chan C."/>
        </authorList>
    </citation>
    <scope>NUCLEOTIDE SEQUENCE</scope>
</reference>
<sequence>MAVTSEQRLRALLQLARPNWRCKDLVYSRNRQLRHGWRKGFESYAPMQVKMAWVTQEVRMDIEAVEAKLERIGIRSIPELMVALQSKSLNQALEVSGQKRFAAETLDALCAAAGVVPRSDCTDVKCKANEPRKRRRGRKSSEQALAGPFPHEPPEQGCDRRSRSEECVEEGPIGLRGKVQQKIVAGWQEHLKIATELSLREELSRRCRQMGVAPPPGATGAELALFLQAVVSWHSMTRSDLIKTARRCGLEPLYNDTEETLLQRLLEKTWEAWHIPVKSFTHLEVAFEVLEYFEKLEELSWDEISTLARQGGLPIEPGVRRETLLHRLKLLAVWEQLPTPELEAECWRRLQFFDSCYSDFHSGHSGMFSFVDLMASDRQYRQELLGQLVKEMHHEALALMIQKQCEADESGADDEFGVNGQEHPKGQKGE</sequence>
<evidence type="ECO:0000313" key="2">
    <source>
        <dbReference type="EMBL" id="CAE7619000.1"/>
    </source>
</evidence>
<gene>
    <name evidence="2" type="ORF">SNAT2548_LOCUS35181</name>
</gene>